<dbReference type="EMBL" id="SNRW01034659">
    <property type="protein sequence ID" value="KAA6355409.1"/>
    <property type="molecule type" value="Genomic_DNA"/>
</dbReference>
<feature type="non-terminal residue" evidence="2">
    <location>
        <position position="1"/>
    </location>
</feature>
<protein>
    <submittedName>
        <fullName evidence="2">Uncharacterized protein</fullName>
    </submittedName>
</protein>
<proteinExistence type="predicted"/>
<evidence type="ECO:0000313" key="2">
    <source>
        <dbReference type="EMBL" id="KAA6355409.1"/>
    </source>
</evidence>
<organism evidence="2 3">
    <name type="scientific">Streblomastix strix</name>
    <dbReference type="NCBI Taxonomy" id="222440"/>
    <lineage>
        <taxon>Eukaryota</taxon>
        <taxon>Metamonada</taxon>
        <taxon>Preaxostyla</taxon>
        <taxon>Oxymonadida</taxon>
        <taxon>Streblomastigidae</taxon>
        <taxon>Streblomastix</taxon>
    </lineage>
</organism>
<feature type="region of interest" description="Disordered" evidence="1">
    <location>
        <begin position="32"/>
        <end position="124"/>
    </location>
</feature>
<comment type="caution">
    <text evidence="2">The sequence shown here is derived from an EMBL/GenBank/DDBJ whole genome shotgun (WGS) entry which is preliminary data.</text>
</comment>
<evidence type="ECO:0000313" key="3">
    <source>
        <dbReference type="Proteomes" id="UP000324800"/>
    </source>
</evidence>
<reference evidence="2 3" key="1">
    <citation type="submission" date="2019-03" db="EMBL/GenBank/DDBJ databases">
        <title>Single cell metagenomics reveals metabolic interactions within the superorganism composed of flagellate Streblomastix strix and complex community of Bacteroidetes bacteria on its surface.</title>
        <authorList>
            <person name="Treitli S.C."/>
            <person name="Kolisko M."/>
            <person name="Husnik F."/>
            <person name="Keeling P."/>
            <person name="Hampl V."/>
        </authorList>
    </citation>
    <scope>NUCLEOTIDE SEQUENCE [LARGE SCALE GENOMIC DNA]</scope>
    <source>
        <strain evidence="2">ST1C</strain>
    </source>
</reference>
<feature type="compositionally biased region" description="Acidic residues" evidence="1">
    <location>
        <begin position="113"/>
        <end position="124"/>
    </location>
</feature>
<feature type="compositionally biased region" description="Basic and acidic residues" evidence="1">
    <location>
        <begin position="67"/>
        <end position="84"/>
    </location>
</feature>
<accession>A0A5J4TB90</accession>
<feature type="compositionally biased region" description="Polar residues" evidence="1">
    <location>
        <begin position="90"/>
        <end position="108"/>
    </location>
</feature>
<evidence type="ECO:0000256" key="1">
    <source>
        <dbReference type="SAM" id="MobiDB-lite"/>
    </source>
</evidence>
<dbReference type="AlphaFoldDB" id="A0A5J4TB90"/>
<dbReference type="Proteomes" id="UP000324800">
    <property type="component" value="Unassembled WGS sequence"/>
</dbReference>
<feature type="compositionally biased region" description="Polar residues" evidence="1">
    <location>
        <begin position="55"/>
        <end position="66"/>
    </location>
</feature>
<name>A0A5J4TB90_9EUKA</name>
<gene>
    <name evidence="2" type="ORF">EZS28_049063</name>
</gene>
<sequence>NLLQLPHLQKQAKQKEKLQNLNRRYNNLTNTILEAKQVNQSPYPISPQGVPKLESTPTLLPTSHYSRSGEKKADEAPVTEDKSVKRSKGNKTSAGSKKQKQRFNSENQIYIEPDSETDQSDQLD</sequence>